<dbReference type="InterPro" id="IPR005119">
    <property type="entry name" value="LysR_subst-bd"/>
</dbReference>
<feature type="domain" description="HTH lysR-type" evidence="5">
    <location>
        <begin position="8"/>
        <end position="65"/>
    </location>
</feature>
<organism evidence="6 7">
    <name type="scientific">Phaeobacter gallaeciensis</name>
    <dbReference type="NCBI Taxonomy" id="60890"/>
    <lineage>
        <taxon>Bacteria</taxon>
        <taxon>Pseudomonadati</taxon>
        <taxon>Pseudomonadota</taxon>
        <taxon>Alphaproteobacteria</taxon>
        <taxon>Rhodobacterales</taxon>
        <taxon>Roseobacteraceae</taxon>
        <taxon>Phaeobacter</taxon>
    </lineage>
</organism>
<evidence type="ECO:0000256" key="2">
    <source>
        <dbReference type="ARBA" id="ARBA00023015"/>
    </source>
</evidence>
<name>A0A366X679_9RHOB</name>
<sequence>MMMRLNRLDLNLFLVFDTIYTERNLTRAAERLSLTQPTVSNALARLRHALDDPLFVKSGGGMQPTSFAESIAGRVSDALTLLQSASLKAERFDPATSRRIFRLSVLDLHDAELLPDLVQDLSHRAPGVELRVLRLPRAELPKALARGTVEIATDIPLRDTTNLSSQIVAKDSYVCAMRPGHPAGSQELTLDAYLELKHIHISSRQQGAAAVDIALRRRGIRRQFGLQMQNYYSVVPIVLGTEMVVTLTRDLARRFGLQARPLPLAVKPLEIHLYRHIRSDGDAAIDWLFSRILDLSQSSGQRSESSS</sequence>
<dbReference type="Pfam" id="PF00126">
    <property type="entry name" value="HTH_1"/>
    <property type="match status" value="1"/>
</dbReference>
<accession>A0A366X679</accession>
<evidence type="ECO:0000259" key="5">
    <source>
        <dbReference type="PROSITE" id="PS50931"/>
    </source>
</evidence>
<dbReference type="Gene3D" id="3.40.190.10">
    <property type="entry name" value="Periplasmic binding protein-like II"/>
    <property type="match status" value="2"/>
</dbReference>
<dbReference type="PROSITE" id="PS50931">
    <property type="entry name" value="HTH_LYSR"/>
    <property type="match status" value="1"/>
</dbReference>
<evidence type="ECO:0000313" key="6">
    <source>
        <dbReference type="EMBL" id="RBW60623.1"/>
    </source>
</evidence>
<dbReference type="InterPro" id="IPR037402">
    <property type="entry name" value="YidZ_PBP2"/>
</dbReference>
<reference evidence="6 7" key="1">
    <citation type="submission" date="2018-07" db="EMBL/GenBank/DDBJ databases">
        <title>Modular assembly of carbohydrate-degrading microbial communities in the ocean.</title>
        <authorList>
            <person name="Enke T.N."/>
            <person name="Datta M.S."/>
            <person name="Schwartzman J.A."/>
            <person name="Cermak N."/>
            <person name="Schmitz D.A."/>
            <person name="Barrere J."/>
            <person name="Cordero O.X."/>
        </authorList>
    </citation>
    <scope>NUCLEOTIDE SEQUENCE [LARGE SCALE GENOMIC DNA]</scope>
    <source>
        <strain evidence="6 7">C3M10</strain>
    </source>
</reference>
<dbReference type="GO" id="GO:0003700">
    <property type="term" value="F:DNA-binding transcription factor activity"/>
    <property type="evidence" value="ECO:0007669"/>
    <property type="project" value="InterPro"/>
</dbReference>
<dbReference type="CDD" id="cd08417">
    <property type="entry name" value="PBP2_Nitroaromatics_like"/>
    <property type="match status" value="1"/>
</dbReference>
<gene>
    <name evidence="6" type="ORF">DS909_04165</name>
</gene>
<dbReference type="Pfam" id="PF03466">
    <property type="entry name" value="LysR_substrate"/>
    <property type="match status" value="1"/>
</dbReference>
<evidence type="ECO:0000256" key="4">
    <source>
        <dbReference type="ARBA" id="ARBA00023163"/>
    </source>
</evidence>
<comment type="similarity">
    <text evidence="1">Belongs to the LysR transcriptional regulatory family.</text>
</comment>
<dbReference type="PANTHER" id="PTHR30118">
    <property type="entry name" value="HTH-TYPE TRANSCRIPTIONAL REGULATOR LEUO-RELATED"/>
    <property type="match status" value="1"/>
</dbReference>
<dbReference type="OrthoDB" id="528082at2"/>
<dbReference type="InterPro" id="IPR000847">
    <property type="entry name" value="LysR_HTH_N"/>
</dbReference>
<evidence type="ECO:0000313" key="7">
    <source>
        <dbReference type="Proteomes" id="UP000252706"/>
    </source>
</evidence>
<proteinExistence type="inferred from homology"/>
<comment type="caution">
    <text evidence="6">The sequence shown here is derived from an EMBL/GenBank/DDBJ whole genome shotgun (WGS) entry which is preliminary data.</text>
</comment>
<dbReference type="SUPFAM" id="SSF46785">
    <property type="entry name" value="Winged helix' DNA-binding domain"/>
    <property type="match status" value="1"/>
</dbReference>
<dbReference type="Gene3D" id="1.10.10.10">
    <property type="entry name" value="Winged helix-like DNA-binding domain superfamily/Winged helix DNA-binding domain"/>
    <property type="match status" value="1"/>
</dbReference>
<dbReference type="InterPro" id="IPR036390">
    <property type="entry name" value="WH_DNA-bd_sf"/>
</dbReference>
<keyword evidence="3" id="KW-0238">DNA-binding</keyword>
<dbReference type="PRINTS" id="PR00039">
    <property type="entry name" value="HTHLYSR"/>
</dbReference>
<keyword evidence="4" id="KW-0804">Transcription</keyword>
<dbReference type="Proteomes" id="UP000252706">
    <property type="component" value="Unassembled WGS sequence"/>
</dbReference>
<evidence type="ECO:0000256" key="1">
    <source>
        <dbReference type="ARBA" id="ARBA00009437"/>
    </source>
</evidence>
<dbReference type="EMBL" id="QOCE01000011">
    <property type="protein sequence ID" value="RBW60623.1"/>
    <property type="molecule type" value="Genomic_DNA"/>
</dbReference>
<protein>
    <submittedName>
        <fullName evidence="6">LysR family transcriptional regulator</fullName>
    </submittedName>
</protein>
<dbReference type="InterPro" id="IPR050389">
    <property type="entry name" value="LysR-type_TF"/>
</dbReference>
<dbReference type="SUPFAM" id="SSF53850">
    <property type="entry name" value="Periplasmic binding protein-like II"/>
    <property type="match status" value="1"/>
</dbReference>
<dbReference type="InterPro" id="IPR036388">
    <property type="entry name" value="WH-like_DNA-bd_sf"/>
</dbReference>
<keyword evidence="2" id="KW-0805">Transcription regulation</keyword>
<dbReference type="AlphaFoldDB" id="A0A366X679"/>
<dbReference type="GO" id="GO:0003677">
    <property type="term" value="F:DNA binding"/>
    <property type="evidence" value="ECO:0007669"/>
    <property type="project" value="UniProtKB-KW"/>
</dbReference>
<evidence type="ECO:0000256" key="3">
    <source>
        <dbReference type="ARBA" id="ARBA00023125"/>
    </source>
</evidence>
<dbReference type="PANTHER" id="PTHR30118:SF15">
    <property type="entry name" value="TRANSCRIPTIONAL REGULATORY PROTEIN"/>
    <property type="match status" value="1"/>
</dbReference>